<organism evidence="3 4">
    <name type="scientific">Woeseia oceani</name>
    <dbReference type="NCBI Taxonomy" id="1548547"/>
    <lineage>
        <taxon>Bacteria</taxon>
        <taxon>Pseudomonadati</taxon>
        <taxon>Pseudomonadota</taxon>
        <taxon>Gammaproteobacteria</taxon>
        <taxon>Woeseiales</taxon>
        <taxon>Woeseiaceae</taxon>
        <taxon>Woeseia</taxon>
    </lineage>
</organism>
<dbReference type="Pfam" id="PF21221">
    <property type="entry name" value="B_lactamase-like_C"/>
    <property type="match status" value="1"/>
</dbReference>
<evidence type="ECO:0000313" key="3">
    <source>
        <dbReference type="EMBL" id="ANO50716.1"/>
    </source>
</evidence>
<protein>
    <recommendedName>
        <fullName evidence="2">Metallo-beta-lactamase domain-containing protein</fullName>
    </recommendedName>
</protein>
<proteinExistence type="inferred from homology"/>
<dbReference type="Proteomes" id="UP000092695">
    <property type="component" value="Chromosome"/>
</dbReference>
<dbReference type="Gene3D" id="3.60.15.10">
    <property type="entry name" value="Ribonuclease Z/Hydroxyacylglutathione hydrolase-like"/>
    <property type="match status" value="1"/>
</dbReference>
<evidence type="ECO:0000313" key="4">
    <source>
        <dbReference type="Proteomes" id="UP000092695"/>
    </source>
</evidence>
<dbReference type="InterPro" id="IPR036388">
    <property type="entry name" value="WH-like_DNA-bd_sf"/>
</dbReference>
<accession>A0A193LE46</accession>
<dbReference type="Gene3D" id="1.10.10.10">
    <property type="entry name" value="Winged helix-like DNA-binding domain superfamily/Winged helix DNA-binding domain"/>
    <property type="match status" value="1"/>
</dbReference>
<dbReference type="PANTHER" id="PTHR42951:SF4">
    <property type="entry name" value="ACYL-COENZYME A THIOESTERASE MBLAC2"/>
    <property type="match status" value="1"/>
</dbReference>
<dbReference type="InterPro" id="IPR001279">
    <property type="entry name" value="Metallo-B-lactamas"/>
</dbReference>
<sequence length="352" mass="38855">MVARTPGIEYEFASTPATGTAAPVAGGVHWLRMPLPFALSHINLWLLEDADEWVIVDTGLHSDEAKAIWEATLDGYMHGRAVNRVIATHLHPDHVGNAGWLSRRCNTGLHMTRNEYLLCRQLSSSSERPDIDAGIRFYRAAGFPADATDKYQKMFNLFGRAMSRLPGTYSRLRDGDTLPLGGRTWEIIVGNGHSPEHACLFCAELNVLISGDQILPTISSNVSVFPTDPLADPLHDWLTSIDRLAARLPDDVLVLPAHGKPFRGVKSRLAALRAEHEEALDKTAIQCRMPQRAIDVFPALFGREIAGSQLIMATGEAVAHLNWLLIRDRITRTTDAQGVHWYEARSATNSAT</sequence>
<dbReference type="SMART" id="SM00849">
    <property type="entry name" value="Lactamase_B"/>
    <property type="match status" value="1"/>
</dbReference>
<dbReference type="SUPFAM" id="SSF56281">
    <property type="entry name" value="Metallo-hydrolase/oxidoreductase"/>
    <property type="match status" value="1"/>
</dbReference>
<dbReference type="AlphaFoldDB" id="A0A193LE46"/>
<feature type="domain" description="Metallo-beta-lactamase" evidence="2">
    <location>
        <begin position="41"/>
        <end position="258"/>
    </location>
</feature>
<dbReference type="PANTHER" id="PTHR42951">
    <property type="entry name" value="METALLO-BETA-LACTAMASE DOMAIN-CONTAINING"/>
    <property type="match status" value="1"/>
</dbReference>
<dbReference type="Pfam" id="PF00753">
    <property type="entry name" value="Lactamase_B"/>
    <property type="match status" value="1"/>
</dbReference>
<dbReference type="OrthoDB" id="9815874at2"/>
<dbReference type="STRING" id="1548547.BA177_05410"/>
<dbReference type="KEGG" id="woc:BA177_05410"/>
<evidence type="ECO:0000259" key="2">
    <source>
        <dbReference type="SMART" id="SM00849"/>
    </source>
</evidence>
<dbReference type="EMBL" id="CP016268">
    <property type="protein sequence ID" value="ANO50716.1"/>
    <property type="molecule type" value="Genomic_DNA"/>
</dbReference>
<name>A0A193LE46_9GAMM</name>
<dbReference type="GO" id="GO:0017001">
    <property type="term" value="P:antibiotic catabolic process"/>
    <property type="evidence" value="ECO:0007669"/>
    <property type="project" value="UniProtKB-ARBA"/>
</dbReference>
<dbReference type="InterPro" id="IPR048933">
    <property type="entry name" value="B_lactamase-like_C"/>
</dbReference>
<dbReference type="InterPro" id="IPR050855">
    <property type="entry name" value="NDM-1-like"/>
</dbReference>
<comment type="similarity">
    <text evidence="1">Belongs to the metallo-beta-lactamase superfamily. Class-B beta-lactamase family.</text>
</comment>
<dbReference type="InterPro" id="IPR036866">
    <property type="entry name" value="RibonucZ/Hydroxyglut_hydro"/>
</dbReference>
<dbReference type="RefSeq" id="WP_068613867.1">
    <property type="nucleotide sequence ID" value="NZ_CP016268.1"/>
</dbReference>
<evidence type="ECO:0000256" key="1">
    <source>
        <dbReference type="ARBA" id="ARBA00005250"/>
    </source>
</evidence>
<keyword evidence="4" id="KW-1185">Reference proteome</keyword>
<reference evidence="3 4" key="1">
    <citation type="submission" date="2016-06" db="EMBL/GenBank/DDBJ databases">
        <title>Complete genome sequence of a deep-branching marine Gamma Proteobacterium Woeseia oceani type strain XK5.</title>
        <authorList>
            <person name="Mu D."/>
            <person name="Du Z."/>
        </authorList>
    </citation>
    <scope>NUCLEOTIDE SEQUENCE [LARGE SCALE GENOMIC DNA]</scope>
    <source>
        <strain evidence="3 4">XK5</strain>
    </source>
</reference>
<gene>
    <name evidence="3" type="ORF">BA177_05410</name>
</gene>